<dbReference type="InterPro" id="IPR000659">
    <property type="entry name" value="Pyridox_Oxase"/>
</dbReference>
<feature type="domain" description="Pyridoxine 5'-phosphate oxidase dimerisation C-terminal" evidence="11">
    <location>
        <begin position="173"/>
        <end position="213"/>
    </location>
</feature>
<feature type="binding site" evidence="7 9">
    <location>
        <position position="186"/>
    </location>
    <ligand>
        <name>FMN</name>
        <dbReference type="ChEBI" id="CHEBI:58210"/>
    </ligand>
</feature>
<evidence type="ECO:0000256" key="4">
    <source>
        <dbReference type="ARBA" id="ARBA00022643"/>
    </source>
</evidence>
<evidence type="ECO:0000256" key="8">
    <source>
        <dbReference type="PIRSR" id="PIRSR000190-1"/>
    </source>
</evidence>
<evidence type="ECO:0000259" key="11">
    <source>
        <dbReference type="Pfam" id="PF10590"/>
    </source>
</evidence>
<dbReference type="Gene3D" id="2.30.110.10">
    <property type="entry name" value="Electron Transport, Fmn-binding Protein, Chain A"/>
    <property type="match status" value="1"/>
</dbReference>
<dbReference type="UniPathway" id="UPA01068">
    <property type="reaction ID" value="UER00304"/>
</dbReference>
<proteinExistence type="inferred from homology"/>
<dbReference type="AlphaFoldDB" id="A0A8J7JZF6"/>
<comment type="function">
    <text evidence="7">Catalyzes the oxidation of either pyridoxine 5'-phosphate (PNP) or pyridoxamine 5'-phosphate (PMP) into pyridoxal 5'-phosphate (PLP).</text>
</comment>
<feature type="binding site" evidence="7 8">
    <location>
        <begin position="192"/>
        <end position="194"/>
    </location>
    <ligand>
        <name>substrate</name>
    </ligand>
</feature>
<dbReference type="HAMAP" id="MF_01629">
    <property type="entry name" value="PdxH"/>
    <property type="match status" value="1"/>
</dbReference>
<dbReference type="PROSITE" id="PS01064">
    <property type="entry name" value="PYRIDOX_OXIDASE"/>
    <property type="match status" value="1"/>
</dbReference>
<evidence type="ECO:0000256" key="7">
    <source>
        <dbReference type="HAMAP-Rule" id="MF_01629"/>
    </source>
</evidence>
<evidence type="ECO:0000313" key="13">
    <source>
        <dbReference type="Proteomes" id="UP000640333"/>
    </source>
</evidence>
<dbReference type="Proteomes" id="UP000640333">
    <property type="component" value="Unassembled WGS sequence"/>
</dbReference>
<evidence type="ECO:0000259" key="10">
    <source>
        <dbReference type="Pfam" id="PF01243"/>
    </source>
</evidence>
<sequence length="213" mass="24810">MSNDYTALRREYVAKALQREELQDNPVEQFALWMKKATEVSPDDSTSMTLATASQSGMPSARIVLLKHFDDQGFAWYTDYRSRKGQELAENPQAELMFYWYGLERQVRVQGTVEKLSLEQGEKYFNERPVGSRLSAAASCQSAVVDSRETLESRVQALQDAHPDGDIPHPEEWGGYILKPTRFEFWQGRENRLHDRFIYRLENNQWIIERLQP</sequence>
<dbReference type="NCBIfam" id="NF004231">
    <property type="entry name" value="PRK05679.1"/>
    <property type="match status" value="1"/>
</dbReference>
<feature type="binding site" evidence="7 9">
    <location>
        <position position="83"/>
    </location>
    <ligand>
        <name>FMN</name>
        <dbReference type="ChEBI" id="CHEBI:58210"/>
    </ligand>
</feature>
<comment type="pathway">
    <text evidence="7">Cofactor metabolism; pyridoxal 5'-phosphate salvage; pyridoxal 5'-phosphate from pyridoxamine 5'-phosphate: step 1/1.</text>
</comment>
<evidence type="ECO:0000256" key="3">
    <source>
        <dbReference type="ARBA" id="ARBA00022630"/>
    </source>
</evidence>
<evidence type="ECO:0000256" key="5">
    <source>
        <dbReference type="ARBA" id="ARBA00023002"/>
    </source>
</evidence>
<comment type="caution">
    <text evidence="12">The sequence shown here is derived from an EMBL/GenBank/DDBJ whole genome shotgun (WGS) entry which is preliminary data.</text>
</comment>
<dbReference type="RefSeq" id="WP_193954424.1">
    <property type="nucleotide sequence ID" value="NZ_JADEYS010000017.1"/>
</dbReference>
<feature type="binding site" evidence="7 8">
    <location>
        <position position="67"/>
    </location>
    <ligand>
        <name>substrate</name>
    </ligand>
</feature>
<feature type="binding site" evidence="7 9">
    <location>
        <position position="106"/>
    </location>
    <ligand>
        <name>FMN</name>
        <dbReference type="ChEBI" id="CHEBI:58210"/>
    </ligand>
</feature>
<dbReference type="GO" id="GO:0008615">
    <property type="term" value="P:pyridoxine biosynthetic process"/>
    <property type="evidence" value="ECO:0007669"/>
    <property type="project" value="UniProtKB-UniRule"/>
</dbReference>
<feature type="binding site" evidence="7 8">
    <location>
        <position position="124"/>
    </location>
    <ligand>
        <name>substrate</name>
    </ligand>
</feature>
<feature type="binding site" evidence="7 8">
    <location>
        <position position="132"/>
    </location>
    <ligand>
        <name>substrate</name>
    </ligand>
</feature>
<dbReference type="NCBIfam" id="TIGR00558">
    <property type="entry name" value="pdxH"/>
    <property type="match status" value="1"/>
</dbReference>
<comment type="catalytic activity">
    <reaction evidence="7">
        <text>pyridoxine 5'-phosphate + O2 = pyridoxal 5'-phosphate + H2O2</text>
        <dbReference type="Rhea" id="RHEA:15149"/>
        <dbReference type="ChEBI" id="CHEBI:15379"/>
        <dbReference type="ChEBI" id="CHEBI:16240"/>
        <dbReference type="ChEBI" id="CHEBI:58589"/>
        <dbReference type="ChEBI" id="CHEBI:597326"/>
        <dbReference type="EC" id="1.4.3.5"/>
    </reaction>
</comment>
<organism evidence="12 13">
    <name type="scientific">Pontibacterium sinense</name>
    <dbReference type="NCBI Taxonomy" id="2781979"/>
    <lineage>
        <taxon>Bacteria</taxon>
        <taxon>Pseudomonadati</taxon>
        <taxon>Pseudomonadota</taxon>
        <taxon>Gammaproteobacteria</taxon>
        <taxon>Oceanospirillales</taxon>
        <taxon>Oceanospirillaceae</taxon>
        <taxon>Pontibacterium</taxon>
    </lineage>
</organism>
<dbReference type="PANTHER" id="PTHR10851:SF0">
    <property type="entry name" value="PYRIDOXINE-5'-PHOSPHATE OXIDASE"/>
    <property type="match status" value="1"/>
</dbReference>
<comment type="cofactor">
    <cofactor evidence="7 9">
        <name>FMN</name>
        <dbReference type="ChEBI" id="CHEBI:58210"/>
    </cofactor>
    <text evidence="7 9">Binds 1 FMN per subunit.</text>
</comment>
<keyword evidence="13" id="KW-1185">Reference proteome</keyword>
<dbReference type="PANTHER" id="PTHR10851">
    <property type="entry name" value="PYRIDOXINE-5-PHOSPHATE OXIDASE"/>
    <property type="match status" value="1"/>
</dbReference>
<evidence type="ECO:0000256" key="9">
    <source>
        <dbReference type="PIRSR" id="PIRSR000190-2"/>
    </source>
</evidence>
<evidence type="ECO:0000256" key="2">
    <source>
        <dbReference type="ARBA" id="ARBA00011738"/>
    </source>
</evidence>
<dbReference type="InterPro" id="IPR011576">
    <property type="entry name" value="Pyridox_Oxase_N"/>
</dbReference>
<dbReference type="Pfam" id="PF10590">
    <property type="entry name" value="PNP_phzG_C"/>
    <property type="match status" value="1"/>
</dbReference>
<dbReference type="FunFam" id="2.30.110.10:FF:000020">
    <property type="entry name" value="PNPO isoform 11"/>
    <property type="match status" value="1"/>
</dbReference>
<keyword evidence="3 7" id="KW-0285">Flavoprotein</keyword>
<dbReference type="InterPro" id="IPR019576">
    <property type="entry name" value="Pyridoxamine_oxidase_dimer_C"/>
</dbReference>
<keyword evidence="5 7" id="KW-0560">Oxidoreductase</keyword>
<dbReference type="Pfam" id="PF01243">
    <property type="entry name" value="PNPOx_N"/>
    <property type="match status" value="1"/>
</dbReference>
<dbReference type="InterPro" id="IPR012349">
    <property type="entry name" value="Split_barrel_FMN-bd"/>
</dbReference>
<dbReference type="PIRSF" id="PIRSF000190">
    <property type="entry name" value="Pyd_amn-ph_oxd"/>
    <property type="match status" value="1"/>
</dbReference>
<feature type="binding site" evidence="7 9">
    <location>
        <position position="196"/>
    </location>
    <ligand>
        <name>FMN</name>
        <dbReference type="ChEBI" id="CHEBI:58210"/>
    </ligand>
</feature>
<keyword evidence="4 7" id="KW-0288">FMN</keyword>
<dbReference type="EC" id="1.4.3.5" evidence="7"/>
<comment type="pathway">
    <text evidence="7">Cofactor metabolism; pyridoxal 5'-phosphate salvage; pyridoxal 5'-phosphate from pyridoxine 5'-phosphate: step 1/1.</text>
</comment>
<reference evidence="12" key="1">
    <citation type="submission" date="2020-10" db="EMBL/GenBank/DDBJ databases">
        <title>Bacterium isolated from coastal waters sediment.</title>
        <authorList>
            <person name="Chen R.-J."/>
            <person name="Lu D.-C."/>
            <person name="Zhu K.-L."/>
            <person name="Du Z.-J."/>
        </authorList>
    </citation>
    <scope>NUCLEOTIDE SEQUENCE</scope>
    <source>
        <strain evidence="12">N1Y112</strain>
    </source>
</reference>
<feature type="binding site" evidence="7 9">
    <location>
        <begin position="77"/>
        <end position="78"/>
    </location>
    <ligand>
        <name>FMN</name>
        <dbReference type="ChEBI" id="CHEBI:58210"/>
    </ligand>
</feature>
<comment type="similarity">
    <text evidence="1 7">Belongs to the pyridoxamine 5'-phosphate oxidase family.</text>
</comment>
<feature type="binding site" evidence="7 9">
    <location>
        <begin position="62"/>
        <end position="67"/>
    </location>
    <ligand>
        <name>FMN</name>
        <dbReference type="ChEBI" id="CHEBI:58210"/>
    </ligand>
</feature>
<dbReference type="GO" id="GO:0010181">
    <property type="term" value="F:FMN binding"/>
    <property type="evidence" value="ECO:0007669"/>
    <property type="project" value="UniProtKB-UniRule"/>
</dbReference>
<feature type="domain" description="Pyridoxamine 5'-phosphate oxidase N-terminal" evidence="10">
    <location>
        <begin position="43"/>
        <end position="158"/>
    </location>
</feature>
<evidence type="ECO:0000313" key="12">
    <source>
        <dbReference type="EMBL" id="MBE9398733.1"/>
    </source>
</evidence>
<protein>
    <recommendedName>
        <fullName evidence="7">Pyridoxine/pyridoxamine 5'-phosphate oxidase</fullName>
        <ecNumber evidence="7">1.4.3.5</ecNumber>
    </recommendedName>
    <alternativeName>
        <fullName evidence="7">PNP/PMP oxidase</fullName>
        <shortName evidence="7">PNPOx</shortName>
    </alternativeName>
    <alternativeName>
        <fullName evidence="7">Pyridoxal 5'-phosphate synthase</fullName>
    </alternativeName>
</protein>
<evidence type="ECO:0000256" key="6">
    <source>
        <dbReference type="ARBA" id="ARBA00023096"/>
    </source>
</evidence>
<feature type="binding site" evidence="7 9">
    <location>
        <position position="84"/>
    </location>
    <ligand>
        <name>FMN</name>
        <dbReference type="ChEBI" id="CHEBI:58210"/>
    </ligand>
</feature>
<name>A0A8J7JZF6_9GAMM</name>
<gene>
    <name evidence="7 12" type="primary">pdxH</name>
    <name evidence="12" type="ORF">IOQ59_15850</name>
</gene>
<accession>A0A8J7JZF6</accession>
<feature type="binding site" evidence="7 9">
    <location>
        <begin position="141"/>
        <end position="142"/>
    </location>
    <ligand>
        <name>FMN</name>
        <dbReference type="ChEBI" id="CHEBI:58210"/>
    </ligand>
</feature>
<dbReference type="InterPro" id="IPR019740">
    <property type="entry name" value="Pyridox_Oxase_CS"/>
</dbReference>
<dbReference type="EMBL" id="JADEYS010000017">
    <property type="protein sequence ID" value="MBE9398733.1"/>
    <property type="molecule type" value="Genomic_DNA"/>
</dbReference>
<comment type="subunit">
    <text evidence="2 7">Homodimer.</text>
</comment>
<evidence type="ECO:0000256" key="1">
    <source>
        <dbReference type="ARBA" id="ARBA00007301"/>
    </source>
</evidence>
<dbReference type="GO" id="GO:0004733">
    <property type="term" value="F:pyridoxamine phosphate oxidase activity"/>
    <property type="evidence" value="ECO:0007669"/>
    <property type="project" value="UniProtKB-UniRule"/>
</dbReference>
<dbReference type="SUPFAM" id="SSF50475">
    <property type="entry name" value="FMN-binding split barrel"/>
    <property type="match status" value="1"/>
</dbReference>
<keyword evidence="6 7" id="KW-0664">Pyridoxine biosynthesis</keyword>
<feature type="binding site" evidence="7 8">
    <location>
        <position position="128"/>
    </location>
    <ligand>
        <name>substrate</name>
    </ligand>
</feature>
<comment type="catalytic activity">
    <reaction evidence="7">
        <text>pyridoxamine 5'-phosphate + O2 + H2O = pyridoxal 5'-phosphate + H2O2 + NH4(+)</text>
        <dbReference type="Rhea" id="RHEA:15817"/>
        <dbReference type="ChEBI" id="CHEBI:15377"/>
        <dbReference type="ChEBI" id="CHEBI:15379"/>
        <dbReference type="ChEBI" id="CHEBI:16240"/>
        <dbReference type="ChEBI" id="CHEBI:28938"/>
        <dbReference type="ChEBI" id="CHEBI:58451"/>
        <dbReference type="ChEBI" id="CHEBI:597326"/>
        <dbReference type="EC" id="1.4.3.5"/>
    </reaction>
</comment>
<feature type="binding site" evidence="8">
    <location>
        <begin position="9"/>
        <end position="12"/>
    </location>
    <ligand>
        <name>substrate</name>
    </ligand>
</feature>